<name>A0A1V3X3I4_MYCKA</name>
<evidence type="ECO:0000313" key="5">
    <source>
        <dbReference type="Proteomes" id="UP000516380"/>
    </source>
</evidence>
<keyword evidence="5" id="KW-1185">Reference proteome</keyword>
<dbReference type="EMBL" id="AP023343">
    <property type="protein sequence ID" value="BCI88484.1"/>
    <property type="molecule type" value="Genomic_DNA"/>
</dbReference>
<reference evidence="2 5" key="2">
    <citation type="submission" date="2020-07" db="EMBL/GenBank/DDBJ databases">
        <title>Mycobacterium kansasii (former subtype) with zoonotic potential isolated from diseased indoor pet cat, Japan.</title>
        <authorList>
            <person name="Fukano H."/>
            <person name="Terazono T."/>
            <person name="Hoshino Y."/>
        </authorList>
    </citation>
    <scope>NUCLEOTIDE SEQUENCE [LARGE SCALE GENOMIC DNA]</scope>
    <source>
        <strain evidence="2 5">Kuro-I</strain>
    </source>
</reference>
<protein>
    <submittedName>
        <fullName evidence="3">Uncharacterized protein</fullName>
    </submittedName>
</protein>
<proteinExistence type="predicted"/>
<evidence type="ECO:0000313" key="4">
    <source>
        <dbReference type="Proteomes" id="UP000189229"/>
    </source>
</evidence>
<accession>A0A1V3X3I4</accession>
<gene>
    <name evidence="3" type="ORF">BZL30_5219</name>
    <name evidence="2" type="ORF">NIIDMKKI_36900</name>
</gene>
<feature type="region of interest" description="Disordered" evidence="1">
    <location>
        <begin position="1"/>
        <end position="29"/>
    </location>
</feature>
<evidence type="ECO:0000313" key="3">
    <source>
        <dbReference type="EMBL" id="OOK73749.1"/>
    </source>
</evidence>
<sequence>MTQAPIVRSRCPLAATPDMRPRRGLNGDFQSLRSERRLLALIDRSADHCGGIGRMDPMK</sequence>
<evidence type="ECO:0000313" key="2">
    <source>
        <dbReference type="EMBL" id="BCI88484.1"/>
    </source>
</evidence>
<evidence type="ECO:0000256" key="1">
    <source>
        <dbReference type="SAM" id="MobiDB-lite"/>
    </source>
</evidence>
<reference evidence="3 4" key="1">
    <citation type="submission" date="2017-02" db="EMBL/GenBank/DDBJ databases">
        <title>Complete genome sequences of Mycobacterium kansasii strains isolated from rhesus macaques.</title>
        <authorList>
            <person name="Panda A."/>
            <person name="Nagaraj S."/>
            <person name="Zhao X."/>
            <person name="Tettelin H."/>
            <person name="Detolla L.J."/>
        </authorList>
    </citation>
    <scope>NUCLEOTIDE SEQUENCE [LARGE SCALE GENOMIC DNA]</scope>
    <source>
        <strain evidence="3 4">11-3813</strain>
    </source>
</reference>
<dbReference type="AlphaFoldDB" id="A0A1V3X3I4"/>
<dbReference type="Proteomes" id="UP000516380">
    <property type="component" value="Chromosome"/>
</dbReference>
<organism evidence="3 4">
    <name type="scientific">Mycobacterium kansasii</name>
    <dbReference type="NCBI Taxonomy" id="1768"/>
    <lineage>
        <taxon>Bacteria</taxon>
        <taxon>Bacillati</taxon>
        <taxon>Actinomycetota</taxon>
        <taxon>Actinomycetes</taxon>
        <taxon>Mycobacteriales</taxon>
        <taxon>Mycobacteriaceae</taxon>
        <taxon>Mycobacterium</taxon>
    </lineage>
</organism>
<dbReference type="EMBL" id="MVBM01000004">
    <property type="protein sequence ID" value="OOK73749.1"/>
    <property type="molecule type" value="Genomic_DNA"/>
</dbReference>
<dbReference type="Proteomes" id="UP000189229">
    <property type="component" value="Unassembled WGS sequence"/>
</dbReference>